<proteinExistence type="predicted"/>
<evidence type="ECO:0000313" key="2">
    <source>
        <dbReference type="EMBL" id="TNN40226.1"/>
    </source>
</evidence>
<comment type="caution">
    <text evidence="2">The sequence shown here is derived from an EMBL/GenBank/DDBJ whole genome shotgun (WGS) entry which is preliminary data.</text>
</comment>
<feature type="region of interest" description="Disordered" evidence="1">
    <location>
        <begin position="42"/>
        <end position="78"/>
    </location>
</feature>
<evidence type="ECO:0000256" key="1">
    <source>
        <dbReference type="SAM" id="MobiDB-lite"/>
    </source>
</evidence>
<accession>A0A4Z2FG75</accession>
<sequence>MNPLDRPTQNTGGLVPVLKDESQDPRNTKVFRVFGAWREHVTSPHKHEAGSLKADPELALKEMSRLPERRSVTEESER</sequence>
<dbReference type="AlphaFoldDB" id="A0A4Z2FG75"/>
<evidence type="ECO:0000313" key="3">
    <source>
        <dbReference type="Proteomes" id="UP000314294"/>
    </source>
</evidence>
<feature type="region of interest" description="Disordered" evidence="1">
    <location>
        <begin position="1"/>
        <end position="26"/>
    </location>
</feature>
<protein>
    <submittedName>
        <fullName evidence="2">Uncharacterized protein</fullName>
    </submittedName>
</protein>
<gene>
    <name evidence="2" type="ORF">EYF80_049600</name>
</gene>
<organism evidence="2 3">
    <name type="scientific">Liparis tanakae</name>
    <name type="common">Tanaka's snailfish</name>
    <dbReference type="NCBI Taxonomy" id="230148"/>
    <lineage>
        <taxon>Eukaryota</taxon>
        <taxon>Metazoa</taxon>
        <taxon>Chordata</taxon>
        <taxon>Craniata</taxon>
        <taxon>Vertebrata</taxon>
        <taxon>Euteleostomi</taxon>
        <taxon>Actinopterygii</taxon>
        <taxon>Neopterygii</taxon>
        <taxon>Teleostei</taxon>
        <taxon>Neoteleostei</taxon>
        <taxon>Acanthomorphata</taxon>
        <taxon>Eupercaria</taxon>
        <taxon>Perciformes</taxon>
        <taxon>Cottioidei</taxon>
        <taxon>Cottales</taxon>
        <taxon>Liparidae</taxon>
        <taxon>Liparis</taxon>
    </lineage>
</organism>
<keyword evidence="3" id="KW-1185">Reference proteome</keyword>
<name>A0A4Z2FG75_9TELE</name>
<dbReference type="EMBL" id="SRLO01001207">
    <property type="protein sequence ID" value="TNN40226.1"/>
    <property type="molecule type" value="Genomic_DNA"/>
</dbReference>
<reference evidence="2 3" key="1">
    <citation type="submission" date="2019-03" db="EMBL/GenBank/DDBJ databases">
        <title>First draft genome of Liparis tanakae, snailfish: a comprehensive survey of snailfish specific genes.</title>
        <authorList>
            <person name="Kim W."/>
            <person name="Song I."/>
            <person name="Jeong J.-H."/>
            <person name="Kim D."/>
            <person name="Kim S."/>
            <person name="Ryu S."/>
            <person name="Song J.Y."/>
            <person name="Lee S.K."/>
        </authorList>
    </citation>
    <scope>NUCLEOTIDE SEQUENCE [LARGE SCALE GENOMIC DNA]</scope>
    <source>
        <tissue evidence="2">Muscle</tissue>
    </source>
</reference>
<dbReference type="Proteomes" id="UP000314294">
    <property type="component" value="Unassembled WGS sequence"/>
</dbReference>